<organism evidence="2 3">
    <name type="scientific">Pseudoalteromonas xiamenensis</name>
    <dbReference type="NCBI Taxonomy" id="882626"/>
    <lineage>
        <taxon>Bacteria</taxon>
        <taxon>Pseudomonadati</taxon>
        <taxon>Pseudomonadota</taxon>
        <taxon>Gammaproteobacteria</taxon>
        <taxon>Alteromonadales</taxon>
        <taxon>Pseudoalteromonadaceae</taxon>
        <taxon>Pseudoalteromonas</taxon>
    </lineage>
</organism>
<dbReference type="Proteomes" id="UP000664904">
    <property type="component" value="Plasmid unnamed5"/>
</dbReference>
<accession>A0A975DLG0</accession>
<feature type="chain" id="PRO_5038022387" description="Protease" evidence="1">
    <location>
        <begin position="22"/>
        <end position="151"/>
    </location>
</feature>
<proteinExistence type="predicted"/>
<sequence>MSKHILFLLGSLIMTSNAVFASIDCELHVPKKGAFEKPFFVEFTIKNNTGTEAEVLTWLTPLEGFWSSLFILRNQQNNELTYQGPMAKRVAPTPEDYLHLKPNETFSTSLDLTQAYEMTPGKYVLMPNSEHSSLPCWQSLHTSQWTFVVAR</sequence>
<dbReference type="AlphaFoldDB" id="A0A975DLG0"/>
<reference evidence="2" key="1">
    <citation type="submission" date="2021-03" db="EMBL/GenBank/DDBJ databases">
        <title>Complete Genome of Pseudoalteromonas xiamenensis STKMTI.2, a new potential marine bacterium producing anti-Vibrio compounds.</title>
        <authorList>
            <person name="Handayani D.P."/>
            <person name="Isnansetyo A."/>
            <person name="Istiqomah I."/>
            <person name="Jumina J."/>
        </authorList>
    </citation>
    <scope>NUCLEOTIDE SEQUENCE</scope>
    <source>
        <strain evidence="2">STKMTI.2</strain>
        <plasmid evidence="2">unnamed5</plasmid>
    </source>
</reference>
<dbReference type="KEGG" id="pxi:J5O05_18000"/>
<dbReference type="RefSeq" id="WP_208845014.1">
    <property type="nucleotide sequence ID" value="NZ_CP072135.1"/>
</dbReference>
<dbReference type="Gene3D" id="2.60.40.2970">
    <property type="match status" value="1"/>
</dbReference>
<keyword evidence="2" id="KW-0614">Plasmid</keyword>
<dbReference type="EMBL" id="CP072135">
    <property type="protein sequence ID" value="QTH73402.1"/>
    <property type="molecule type" value="Genomic_DNA"/>
</dbReference>
<keyword evidence="3" id="KW-1185">Reference proteome</keyword>
<keyword evidence="1" id="KW-0732">Signal</keyword>
<name>A0A975DLG0_9GAMM</name>
<gene>
    <name evidence="2" type="ORF">J5O05_18000</name>
</gene>
<evidence type="ECO:0008006" key="4">
    <source>
        <dbReference type="Google" id="ProtNLM"/>
    </source>
</evidence>
<protein>
    <recommendedName>
        <fullName evidence="4">Protease</fullName>
    </recommendedName>
</protein>
<geneLocation type="plasmid" evidence="2 3">
    <name>unnamed5</name>
</geneLocation>
<evidence type="ECO:0000313" key="3">
    <source>
        <dbReference type="Proteomes" id="UP000664904"/>
    </source>
</evidence>
<evidence type="ECO:0000313" key="2">
    <source>
        <dbReference type="EMBL" id="QTH73402.1"/>
    </source>
</evidence>
<evidence type="ECO:0000256" key="1">
    <source>
        <dbReference type="SAM" id="SignalP"/>
    </source>
</evidence>
<feature type="signal peptide" evidence="1">
    <location>
        <begin position="1"/>
        <end position="21"/>
    </location>
</feature>